<sequence length="138" mass="16756">MVDKILIMRKLAELEIYIKQMQEYSTITVKEYSKDWKLERIIERTLQMMIELCVDITNHIIADKKYRVPTSYSDTFQVLEEEGLISKKQYKTMKKMAQFRNIVVHHYDKIDETIVVNILRRNLKDFFEYRDSILKIIK</sequence>
<keyword evidence="3" id="KW-0378">Hydrolase</keyword>
<dbReference type="Gene3D" id="1.20.120.580">
    <property type="entry name" value="bsu32300-like"/>
    <property type="match status" value="1"/>
</dbReference>
<dbReference type="GO" id="GO:0016787">
    <property type="term" value="F:hydrolase activity"/>
    <property type="evidence" value="ECO:0007669"/>
    <property type="project" value="UniProtKB-KW"/>
</dbReference>
<organism evidence="5 6">
    <name type="scientific">Candidatus Infernicultor aquiphilus</name>
    <dbReference type="NCBI Taxonomy" id="1805029"/>
    <lineage>
        <taxon>Bacteria</taxon>
        <taxon>Pseudomonadati</taxon>
        <taxon>Atribacterota</taxon>
        <taxon>Candidatus Phoenicimicrobiia</taxon>
        <taxon>Candidatus Pheonicimicrobiales</taxon>
        <taxon>Candidatus Phoenicimicrobiaceae</taxon>
        <taxon>Candidatus Infernicultor</taxon>
    </lineage>
</organism>
<name>A0A2M7K9U9_9BACT</name>
<proteinExistence type="inferred from homology"/>
<keyword evidence="1" id="KW-1277">Toxin-antitoxin system</keyword>
<dbReference type="PANTHER" id="PTHR33397">
    <property type="entry name" value="UPF0331 PROTEIN YUTE"/>
    <property type="match status" value="1"/>
</dbReference>
<keyword evidence="2" id="KW-0540">Nuclease</keyword>
<comment type="caution">
    <text evidence="5">The sequence shown here is derived from an EMBL/GenBank/DDBJ whole genome shotgun (WGS) entry which is preliminary data.</text>
</comment>
<accession>A0A2M7K9U9</accession>
<dbReference type="InterPro" id="IPR052379">
    <property type="entry name" value="Type_VII_TA_RNase"/>
</dbReference>
<evidence type="ECO:0000256" key="2">
    <source>
        <dbReference type="ARBA" id="ARBA00022722"/>
    </source>
</evidence>
<evidence type="ECO:0000256" key="1">
    <source>
        <dbReference type="ARBA" id="ARBA00022649"/>
    </source>
</evidence>
<dbReference type="GO" id="GO:0110001">
    <property type="term" value="C:toxin-antitoxin complex"/>
    <property type="evidence" value="ECO:0007669"/>
    <property type="project" value="InterPro"/>
</dbReference>
<evidence type="ECO:0000313" key="6">
    <source>
        <dbReference type="Proteomes" id="UP000231493"/>
    </source>
</evidence>
<dbReference type="AlphaFoldDB" id="A0A2M7K9U9"/>
<evidence type="ECO:0000313" key="5">
    <source>
        <dbReference type="EMBL" id="PIX34911.1"/>
    </source>
</evidence>
<dbReference type="NCBIfam" id="NF047751">
    <property type="entry name" value="HepT_toxin"/>
    <property type="match status" value="1"/>
</dbReference>
<evidence type="ECO:0000256" key="4">
    <source>
        <dbReference type="ARBA" id="ARBA00024207"/>
    </source>
</evidence>
<dbReference type="GO" id="GO:0004540">
    <property type="term" value="F:RNA nuclease activity"/>
    <property type="evidence" value="ECO:0007669"/>
    <property type="project" value="InterPro"/>
</dbReference>
<dbReference type="PANTHER" id="PTHR33397:SF3">
    <property type="entry name" value="MRNA NUCLEASE HEPT"/>
    <property type="match status" value="1"/>
</dbReference>
<dbReference type="InterPro" id="IPR008201">
    <property type="entry name" value="HepT-like"/>
</dbReference>
<reference evidence="6" key="1">
    <citation type="submission" date="2017-09" db="EMBL/GenBank/DDBJ databases">
        <title>Depth-based differentiation of microbial function through sediment-hosted aquifers and enrichment of novel symbionts in the deep terrestrial subsurface.</title>
        <authorList>
            <person name="Probst A.J."/>
            <person name="Ladd B."/>
            <person name="Jarett J.K."/>
            <person name="Geller-Mcgrath D.E."/>
            <person name="Sieber C.M."/>
            <person name="Emerson J.B."/>
            <person name="Anantharaman K."/>
            <person name="Thomas B.C."/>
            <person name="Malmstrom R."/>
            <person name="Stieglmeier M."/>
            <person name="Klingl A."/>
            <person name="Woyke T."/>
            <person name="Ryan C.M."/>
            <person name="Banfield J.F."/>
        </authorList>
    </citation>
    <scope>NUCLEOTIDE SEQUENCE [LARGE SCALE GENOMIC DNA]</scope>
</reference>
<comment type="similarity">
    <text evidence="4">Belongs to the HepT RNase toxin family.</text>
</comment>
<evidence type="ECO:0000256" key="3">
    <source>
        <dbReference type="ARBA" id="ARBA00022801"/>
    </source>
</evidence>
<dbReference type="EMBL" id="PFIP01000037">
    <property type="protein sequence ID" value="PIX34911.1"/>
    <property type="molecule type" value="Genomic_DNA"/>
</dbReference>
<evidence type="ECO:0008006" key="7">
    <source>
        <dbReference type="Google" id="ProtNLM"/>
    </source>
</evidence>
<dbReference type="Pfam" id="PF01934">
    <property type="entry name" value="HepT-like"/>
    <property type="match status" value="1"/>
</dbReference>
<dbReference type="Proteomes" id="UP000231493">
    <property type="component" value="Unassembled WGS sequence"/>
</dbReference>
<protein>
    <recommendedName>
        <fullName evidence="7">DUF86 domain-containing protein</fullName>
    </recommendedName>
</protein>
<dbReference type="InterPro" id="IPR037038">
    <property type="entry name" value="HepT-like_sf"/>
</dbReference>
<dbReference type="SUPFAM" id="SSF81593">
    <property type="entry name" value="Nucleotidyltransferase substrate binding subunit/domain"/>
    <property type="match status" value="1"/>
</dbReference>
<gene>
    <name evidence="5" type="ORF">COZ58_02140</name>
</gene>